<keyword evidence="3" id="KW-1185">Reference proteome</keyword>
<feature type="region of interest" description="Disordered" evidence="1">
    <location>
        <begin position="30"/>
        <end position="54"/>
    </location>
</feature>
<proteinExistence type="predicted"/>
<reference evidence="2" key="1">
    <citation type="journal article" date="2022" name="bioRxiv">
        <title>Sequencing and chromosome-scale assembly of the giantPleurodeles waltlgenome.</title>
        <authorList>
            <person name="Brown T."/>
            <person name="Elewa A."/>
            <person name="Iarovenko S."/>
            <person name="Subramanian E."/>
            <person name="Araus A.J."/>
            <person name="Petzold A."/>
            <person name="Susuki M."/>
            <person name="Suzuki K.-i.T."/>
            <person name="Hayashi T."/>
            <person name="Toyoda A."/>
            <person name="Oliveira C."/>
            <person name="Osipova E."/>
            <person name="Leigh N.D."/>
            <person name="Simon A."/>
            <person name="Yun M.H."/>
        </authorList>
    </citation>
    <scope>NUCLEOTIDE SEQUENCE</scope>
    <source>
        <strain evidence="2">20211129_DDA</strain>
        <tissue evidence="2">Liver</tissue>
    </source>
</reference>
<dbReference type="AlphaFoldDB" id="A0AAV7P6D7"/>
<sequence>MGPEKMLPKASCHCGRLPHGPCHREDLSGFPVLGPAPDGRSPPGSDGCLHGPPGVCPAHDGSAAAVQKLSPRARLTTAMLQGRATGTVDKSMYLLRGAGGHAPQVWGPPHPGPLRRHSPAMPPRLEVQVKRSKVPHSVPLSWRTPGDANYSLWAGEAGPVRGTPCR</sequence>
<organism evidence="2 3">
    <name type="scientific">Pleurodeles waltl</name>
    <name type="common">Iberian ribbed newt</name>
    <dbReference type="NCBI Taxonomy" id="8319"/>
    <lineage>
        <taxon>Eukaryota</taxon>
        <taxon>Metazoa</taxon>
        <taxon>Chordata</taxon>
        <taxon>Craniata</taxon>
        <taxon>Vertebrata</taxon>
        <taxon>Euteleostomi</taxon>
        <taxon>Amphibia</taxon>
        <taxon>Batrachia</taxon>
        <taxon>Caudata</taxon>
        <taxon>Salamandroidea</taxon>
        <taxon>Salamandridae</taxon>
        <taxon>Pleurodelinae</taxon>
        <taxon>Pleurodeles</taxon>
    </lineage>
</organism>
<gene>
    <name evidence="2" type="ORF">NDU88_001295</name>
</gene>
<comment type="caution">
    <text evidence="2">The sequence shown here is derived from an EMBL/GenBank/DDBJ whole genome shotgun (WGS) entry which is preliminary data.</text>
</comment>
<accession>A0AAV7P6D7</accession>
<protein>
    <submittedName>
        <fullName evidence="2">Uncharacterized protein</fullName>
    </submittedName>
</protein>
<evidence type="ECO:0000313" key="3">
    <source>
        <dbReference type="Proteomes" id="UP001066276"/>
    </source>
</evidence>
<name>A0AAV7P6D7_PLEWA</name>
<dbReference type="Proteomes" id="UP001066276">
    <property type="component" value="Chromosome 7"/>
</dbReference>
<evidence type="ECO:0000256" key="1">
    <source>
        <dbReference type="SAM" id="MobiDB-lite"/>
    </source>
</evidence>
<dbReference type="EMBL" id="JANPWB010000011">
    <property type="protein sequence ID" value="KAJ1122822.1"/>
    <property type="molecule type" value="Genomic_DNA"/>
</dbReference>
<evidence type="ECO:0000313" key="2">
    <source>
        <dbReference type="EMBL" id="KAJ1122822.1"/>
    </source>
</evidence>